<keyword evidence="1" id="KW-0812">Transmembrane</keyword>
<feature type="transmembrane region" description="Helical" evidence="1">
    <location>
        <begin position="6"/>
        <end position="31"/>
    </location>
</feature>
<protein>
    <submittedName>
        <fullName evidence="2">Uncharacterized protein</fullName>
    </submittedName>
</protein>
<feature type="transmembrane region" description="Helical" evidence="1">
    <location>
        <begin position="62"/>
        <end position="79"/>
    </location>
</feature>
<evidence type="ECO:0000256" key="1">
    <source>
        <dbReference type="SAM" id="Phobius"/>
    </source>
</evidence>
<dbReference type="Proteomes" id="UP000831537">
    <property type="component" value="Chromosome"/>
</dbReference>
<gene>
    <name evidence="2" type="ORF">MUN87_19025</name>
</gene>
<keyword evidence="1" id="KW-1133">Transmembrane helix</keyword>
<sequence length="101" mass="11309">MEFNFWMHITVFIAQLIGSLLAIAVFSSIFVENRKRGYLYLACICGGMVYGLILGFSGSTVLGIGMLIIDVSVLIVAYFDTKKKLNELMDNQLEEGENFSR</sequence>
<organism evidence="2 3">
    <name type="scientific">Gracilibacillus salinarum</name>
    <dbReference type="NCBI Taxonomy" id="2932255"/>
    <lineage>
        <taxon>Bacteria</taxon>
        <taxon>Bacillati</taxon>
        <taxon>Bacillota</taxon>
        <taxon>Bacilli</taxon>
        <taxon>Bacillales</taxon>
        <taxon>Bacillaceae</taxon>
        <taxon>Gracilibacillus</taxon>
    </lineage>
</organism>
<dbReference type="EMBL" id="CP095071">
    <property type="protein sequence ID" value="UOQ84725.1"/>
    <property type="molecule type" value="Genomic_DNA"/>
</dbReference>
<dbReference type="RefSeq" id="WP_244742881.1">
    <property type="nucleotide sequence ID" value="NZ_CP095071.1"/>
</dbReference>
<proteinExistence type="predicted"/>
<evidence type="ECO:0000313" key="2">
    <source>
        <dbReference type="EMBL" id="UOQ84725.1"/>
    </source>
</evidence>
<keyword evidence="3" id="KW-1185">Reference proteome</keyword>
<feature type="transmembrane region" description="Helical" evidence="1">
    <location>
        <begin position="38"/>
        <end position="56"/>
    </location>
</feature>
<name>A0ABY4GL91_9BACI</name>
<keyword evidence="1" id="KW-0472">Membrane</keyword>
<evidence type="ECO:0000313" key="3">
    <source>
        <dbReference type="Proteomes" id="UP000831537"/>
    </source>
</evidence>
<accession>A0ABY4GL91</accession>
<reference evidence="2 3" key="1">
    <citation type="submission" date="2022-04" db="EMBL/GenBank/DDBJ databases">
        <title>Gracilibacillus sp. isolated from saltern.</title>
        <authorList>
            <person name="Won M."/>
            <person name="Lee C.-M."/>
            <person name="Woen H.-Y."/>
            <person name="Kwon S.-W."/>
        </authorList>
    </citation>
    <scope>NUCLEOTIDE SEQUENCE [LARGE SCALE GENOMIC DNA]</scope>
    <source>
        <strain evidence="2 3">SSPM10-3</strain>
    </source>
</reference>